<proteinExistence type="predicted"/>
<name>A0A8S1MFA2_9CILI</name>
<reference evidence="1" key="1">
    <citation type="submission" date="2021-01" db="EMBL/GenBank/DDBJ databases">
        <authorList>
            <consortium name="Genoscope - CEA"/>
            <person name="William W."/>
        </authorList>
    </citation>
    <scope>NUCLEOTIDE SEQUENCE</scope>
</reference>
<sequence>MQANHQCQGKYQEYLKLSLQIIKTKIKIKVIMRQKISLSLEKTSISQIMVSRSQLETLLIINRDLRLSIIIINIVTMGQTSKLKDQQFRNYKITWKNCNIILMDIFGKKNWFSSF</sequence>
<dbReference type="Proteomes" id="UP000692954">
    <property type="component" value="Unassembled WGS sequence"/>
</dbReference>
<evidence type="ECO:0000313" key="2">
    <source>
        <dbReference type="Proteomes" id="UP000692954"/>
    </source>
</evidence>
<organism evidence="1 2">
    <name type="scientific">Paramecium sonneborni</name>
    <dbReference type="NCBI Taxonomy" id="65129"/>
    <lineage>
        <taxon>Eukaryota</taxon>
        <taxon>Sar</taxon>
        <taxon>Alveolata</taxon>
        <taxon>Ciliophora</taxon>
        <taxon>Intramacronucleata</taxon>
        <taxon>Oligohymenophorea</taxon>
        <taxon>Peniculida</taxon>
        <taxon>Parameciidae</taxon>
        <taxon>Paramecium</taxon>
    </lineage>
</organism>
<accession>A0A8S1MFA2</accession>
<dbReference type="AlphaFoldDB" id="A0A8S1MFA2"/>
<protein>
    <submittedName>
        <fullName evidence="1">Uncharacterized protein</fullName>
    </submittedName>
</protein>
<dbReference type="EMBL" id="CAJJDN010000031">
    <property type="protein sequence ID" value="CAD8073994.1"/>
    <property type="molecule type" value="Genomic_DNA"/>
</dbReference>
<gene>
    <name evidence="1" type="ORF">PSON_ATCC_30995.1.T0310262</name>
</gene>
<comment type="caution">
    <text evidence="1">The sequence shown here is derived from an EMBL/GenBank/DDBJ whole genome shotgun (WGS) entry which is preliminary data.</text>
</comment>
<keyword evidence="2" id="KW-1185">Reference proteome</keyword>
<evidence type="ECO:0000313" key="1">
    <source>
        <dbReference type="EMBL" id="CAD8073994.1"/>
    </source>
</evidence>